<dbReference type="PANTHER" id="PTHR33270">
    <property type="entry name" value="BNAC05G50380D PROTEIN"/>
    <property type="match status" value="1"/>
</dbReference>
<keyword evidence="4" id="KW-1185">Reference proteome</keyword>
<evidence type="ECO:0000259" key="2">
    <source>
        <dbReference type="Pfam" id="PF23156"/>
    </source>
</evidence>
<feature type="region of interest" description="Disordered" evidence="1">
    <location>
        <begin position="1"/>
        <end position="25"/>
    </location>
</feature>
<dbReference type="AlphaFoldDB" id="A0A8T2SVK6"/>
<dbReference type="InterPro" id="IPR055482">
    <property type="entry name" value="DUF7054"/>
</dbReference>
<comment type="caution">
    <text evidence="3">The sequence shown here is derived from an EMBL/GenBank/DDBJ whole genome shotgun (WGS) entry which is preliminary data.</text>
</comment>
<gene>
    <name evidence="3" type="ORF">KP509_17G062500</name>
</gene>
<dbReference type="EMBL" id="CM035422">
    <property type="protein sequence ID" value="KAH7373561.1"/>
    <property type="molecule type" value="Genomic_DNA"/>
</dbReference>
<name>A0A8T2SVK6_CERRI</name>
<dbReference type="Proteomes" id="UP000825935">
    <property type="component" value="Chromosome 17"/>
</dbReference>
<evidence type="ECO:0000256" key="1">
    <source>
        <dbReference type="SAM" id="MobiDB-lite"/>
    </source>
</evidence>
<evidence type="ECO:0000313" key="4">
    <source>
        <dbReference type="Proteomes" id="UP000825935"/>
    </source>
</evidence>
<dbReference type="OrthoDB" id="651546at2759"/>
<reference evidence="3" key="1">
    <citation type="submission" date="2021-08" db="EMBL/GenBank/DDBJ databases">
        <title>WGS assembly of Ceratopteris richardii.</title>
        <authorList>
            <person name="Marchant D.B."/>
            <person name="Chen G."/>
            <person name="Jenkins J."/>
            <person name="Shu S."/>
            <person name="Leebens-Mack J."/>
            <person name="Grimwood J."/>
            <person name="Schmutz J."/>
            <person name="Soltis P."/>
            <person name="Soltis D."/>
            <person name="Chen Z.-H."/>
        </authorList>
    </citation>
    <scope>NUCLEOTIDE SEQUENCE</scope>
    <source>
        <strain evidence="3">Whitten #5841</strain>
        <tissue evidence="3">Leaf</tissue>
    </source>
</reference>
<evidence type="ECO:0000313" key="3">
    <source>
        <dbReference type="EMBL" id="KAH7373561.1"/>
    </source>
</evidence>
<dbReference type="InterPro" id="IPR040358">
    <property type="entry name" value="At4g22758-like"/>
</dbReference>
<dbReference type="OMA" id="TWIGTTN"/>
<protein>
    <recommendedName>
        <fullName evidence="2">DUF7054 domain-containing protein</fullName>
    </recommendedName>
</protein>
<proteinExistence type="predicted"/>
<dbReference type="PROSITE" id="PS51257">
    <property type="entry name" value="PROKAR_LIPOPROTEIN"/>
    <property type="match status" value="1"/>
</dbReference>
<sequence length="126" mass="13905">MVALERQPEPSRPMAGSTRRSTSPLTQLLSSCKVRRAEADGGGRMLVTVSWMGSLIWEVRVVMNVHETVSGLIKAALAAFAKEGRYLPSDDCALYPSRFSLHSLDETAKLKDLGARNFILRLKDSK</sequence>
<feature type="domain" description="DUF7054" evidence="2">
    <location>
        <begin position="44"/>
        <end position="121"/>
    </location>
</feature>
<dbReference type="Pfam" id="PF23156">
    <property type="entry name" value="DUF7054"/>
    <property type="match status" value="1"/>
</dbReference>
<dbReference type="PANTHER" id="PTHR33270:SF6">
    <property type="entry name" value="OS02G0448600 PROTEIN"/>
    <property type="match status" value="1"/>
</dbReference>
<accession>A0A8T2SVK6</accession>
<organism evidence="3 4">
    <name type="scientific">Ceratopteris richardii</name>
    <name type="common">Triangle waterfern</name>
    <dbReference type="NCBI Taxonomy" id="49495"/>
    <lineage>
        <taxon>Eukaryota</taxon>
        <taxon>Viridiplantae</taxon>
        <taxon>Streptophyta</taxon>
        <taxon>Embryophyta</taxon>
        <taxon>Tracheophyta</taxon>
        <taxon>Polypodiopsida</taxon>
        <taxon>Polypodiidae</taxon>
        <taxon>Polypodiales</taxon>
        <taxon>Pteridineae</taxon>
        <taxon>Pteridaceae</taxon>
        <taxon>Parkerioideae</taxon>
        <taxon>Ceratopteris</taxon>
    </lineage>
</organism>